<keyword evidence="2 3" id="KW-0694">RNA-binding</keyword>
<dbReference type="InterPro" id="IPR035979">
    <property type="entry name" value="RBD_domain_sf"/>
</dbReference>
<gene>
    <name evidence="6" type="ORF">XNOV1_A027633</name>
</gene>
<dbReference type="PANTHER" id="PTHR13976">
    <property type="entry name" value="HETEROGENEOUS NUCLEAR RIBONUCLEOPROTEIN-RELATED"/>
    <property type="match status" value="1"/>
</dbReference>
<proteinExistence type="predicted"/>
<dbReference type="Gene3D" id="3.30.70.330">
    <property type="match status" value="4"/>
</dbReference>
<dbReference type="PROSITE" id="PS50102">
    <property type="entry name" value="RRM"/>
    <property type="match status" value="1"/>
</dbReference>
<evidence type="ECO:0000313" key="6">
    <source>
        <dbReference type="EMBL" id="CAJ1062185.1"/>
    </source>
</evidence>
<dbReference type="AlphaFoldDB" id="A0AAV1FMC3"/>
<name>A0AAV1FMC3_XYRNO</name>
<reference evidence="6" key="1">
    <citation type="submission" date="2023-08" db="EMBL/GenBank/DDBJ databases">
        <authorList>
            <person name="Alioto T."/>
            <person name="Alioto T."/>
            <person name="Gomez Garrido J."/>
        </authorList>
    </citation>
    <scope>NUCLEOTIDE SEQUENCE</scope>
</reference>
<dbReference type="InterPro" id="IPR012677">
    <property type="entry name" value="Nucleotide-bd_a/b_plait_sf"/>
</dbReference>
<feature type="domain" description="RRM" evidence="5">
    <location>
        <begin position="491"/>
        <end position="568"/>
    </location>
</feature>
<dbReference type="SUPFAM" id="SSF54928">
    <property type="entry name" value="RNA-binding domain, RBD"/>
    <property type="match status" value="4"/>
</dbReference>
<keyword evidence="1" id="KW-0677">Repeat</keyword>
<evidence type="ECO:0000256" key="1">
    <source>
        <dbReference type="ARBA" id="ARBA00022737"/>
    </source>
</evidence>
<dbReference type="CDD" id="cd12254">
    <property type="entry name" value="RRM_hnRNPH_ESRPs_RBM12_like"/>
    <property type="match status" value="1"/>
</dbReference>
<dbReference type="Pfam" id="PF00076">
    <property type="entry name" value="RRM_1"/>
    <property type="match status" value="1"/>
</dbReference>
<evidence type="ECO:0000313" key="7">
    <source>
        <dbReference type="Proteomes" id="UP001178508"/>
    </source>
</evidence>
<evidence type="ECO:0000259" key="5">
    <source>
        <dbReference type="PROSITE" id="PS50102"/>
    </source>
</evidence>
<feature type="region of interest" description="Disordered" evidence="4">
    <location>
        <begin position="305"/>
        <end position="336"/>
    </location>
</feature>
<evidence type="ECO:0000256" key="2">
    <source>
        <dbReference type="ARBA" id="ARBA00022884"/>
    </source>
</evidence>
<dbReference type="InterPro" id="IPR000504">
    <property type="entry name" value="RRM_dom"/>
</dbReference>
<evidence type="ECO:0000256" key="3">
    <source>
        <dbReference type="PROSITE-ProRule" id="PRU00176"/>
    </source>
</evidence>
<evidence type="ECO:0000256" key="4">
    <source>
        <dbReference type="SAM" id="MobiDB-lite"/>
    </source>
</evidence>
<dbReference type="GO" id="GO:0003723">
    <property type="term" value="F:RNA binding"/>
    <property type="evidence" value="ECO:0007669"/>
    <property type="project" value="UniProtKB-UniRule"/>
</dbReference>
<protein>
    <submittedName>
        <fullName evidence="6">RNA binding motif protein 12Ba</fullName>
    </submittedName>
</protein>
<accession>A0AAV1FMC3</accession>
<dbReference type="InterPro" id="IPR050666">
    <property type="entry name" value="ESRP"/>
</dbReference>
<dbReference type="Proteomes" id="UP001178508">
    <property type="component" value="Chromosome 8"/>
</dbReference>
<sequence>MTIILRLEGLDVKAGTEDIRTFFKHLHIPEGGVYILGGTQREAFIGFSTERDAQMAMRLTGKVLKGSNVMLHVSNMAELEQKLKTLLKKKNPSPIQYSAKRPRHSERVNLHVNGTDLSPKTADLPPSTMIPHDLSTANYQQSLYQDTTSNQVPDAPKLDSGTAFLLGICTVLQGLQSTHQRQDETAPITDLTKTDYTDLSGEVMTKEVSLESSPGYVRLFGLPPSTTKNEICQFFRGLVVQEAIVNVKLGLNHACLVKFANMQDANDALLFNQHQLGNNSVEVRRATEKMWAGALEECEGALDIGTMKKRKRSPSGETANHKRKSPPLLQNKNRPFSRLTLKAKRPRLDNLNTLPQTKDCVVKVSKLPTTMTKTEIKELFQCATIPHKNVLHLLDKEGNRTDTAFLIFKRAEDYDYAMALSGCHVGSTPIEVSSISWLKMKEMMAETHPRKNRNHCLKTDADKTTRQRGDFDPTEAQEEPRTKIVGAAAQTCLYVRNMPADVHESHIKSFFRKYKLEKDDIFLLRDIAGESIGEAVVQFRSPKCAALAQRLHGQDFLGSEVLLTLISVKQMEDILGHETAKAEN</sequence>
<dbReference type="EMBL" id="OY660871">
    <property type="protein sequence ID" value="CAJ1062185.1"/>
    <property type="molecule type" value="Genomic_DNA"/>
</dbReference>
<organism evidence="6 7">
    <name type="scientific">Xyrichtys novacula</name>
    <name type="common">Pearly razorfish</name>
    <name type="synonym">Hemipteronotus novacula</name>
    <dbReference type="NCBI Taxonomy" id="13765"/>
    <lineage>
        <taxon>Eukaryota</taxon>
        <taxon>Metazoa</taxon>
        <taxon>Chordata</taxon>
        <taxon>Craniata</taxon>
        <taxon>Vertebrata</taxon>
        <taxon>Euteleostomi</taxon>
        <taxon>Actinopterygii</taxon>
        <taxon>Neopterygii</taxon>
        <taxon>Teleostei</taxon>
        <taxon>Neoteleostei</taxon>
        <taxon>Acanthomorphata</taxon>
        <taxon>Eupercaria</taxon>
        <taxon>Labriformes</taxon>
        <taxon>Labridae</taxon>
        <taxon>Xyrichtys</taxon>
    </lineage>
</organism>
<dbReference type="SMART" id="SM00360">
    <property type="entry name" value="RRM"/>
    <property type="match status" value="4"/>
</dbReference>
<keyword evidence="7" id="KW-1185">Reference proteome</keyword>